<dbReference type="AlphaFoldDB" id="A0A554VRA9"/>
<name>A0A554VRA9_9FLAO</name>
<dbReference type="InterPro" id="IPR011990">
    <property type="entry name" value="TPR-like_helical_dom_sf"/>
</dbReference>
<organism evidence="1 2">
    <name type="scientific">Aquimarina algiphila</name>
    <dbReference type="NCBI Taxonomy" id="2047982"/>
    <lineage>
        <taxon>Bacteria</taxon>
        <taxon>Pseudomonadati</taxon>
        <taxon>Bacteroidota</taxon>
        <taxon>Flavobacteriia</taxon>
        <taxon>Flavobacteriales</taxon>
        <taxon>Flavobacteriaceae</taxon>
        <taxon>Aquimarina</taxon>
    </lineage>
</organism>
<accession>A0A554VRA9</accession>
<comment type="caution">
    <text evidence="1">The sequence shown here is derived from an EMBL/GenBank/DDBJ whole genome shotgun (WGS) entry which is preliminary data.</text>
</comment>
<evidence type="ECO:0000313" key="1">
    <source>
        <dbReference type="EMBL" id="TSE11157.1"/>
    </source>
</evidence>
<dbReference type="Gene3D" id="1.25.40.390">
    <property type="match status" value="1"/>
</dbReference>
<keyword evidence="1" id="KW-0449">Lipoprotein</keyword>
<dbReference type="Proteomes" id="UP000318833">
    <property type="component" value="Unassembled WGS sequence"/>
</dbReference>
<dbReference type="InterPro" id="IPR041662">
    <property type="entry name" value="SusD-like_2"/>
</dbReference>
<gene>
    <name evidence="1" type="ORF">FOF46_02330</name>
</gene>
<dbReference type="OrthoDB" id="725917at2"/>
<sequence>MMALALTLTSCEYGTTNEDPTRPGGDIIPINAVMPIMQTQSHRNITAGLGRLSGIVMQQWIGFDAQQVAYTSYVIGETDTDNFWDTGIYTGSMRDCVDIINRSTDTEGVNSRGVAKIYLAANLGMTTNSWGDVPFSEAFVGEENLNPAYDTQESIYAEIFRLLNEAEADLLATDDLGSIQGSLVTLSNAGWIKVANALKARYYIQLTKRDPNAANSALTAIANAMDSNADQAQFNFENTQNGGNALGLFGQGRPNTMIIDPQFDALMTGDPRKPIYIDNSGANPLFYVDGGTDLFWSRFDAPGLLMTYAEQKFIEAEALERTGGDGTAALVAAVTANMEFIGVAAGDITTYTAGLALGGTLEADIEAIIAEKYKALYGNTPIEVWNDYKRTGYPALTPNANGSNGFNPSGVIPRRWLYPISERVSNPGPYQEAISRQGSHLLDGATWAFD</sequence>
<evidence type="ECO:0000313" key="2">
    <source>
        <dbReference type="Proteomes" id="UP000318833"/>
    </source>
</evidence>
<keyword evidence="2" id="KW-1185">Reference proteome</keyword>
<dbReference type="SUPFAM" id="SSF48452">
    <property type="entry name" value="TPR-like"/>
    <property type="match status" value="1"/>
</dbReference>
<dbReference type="EMBL" id="VLNR01000003">
    <property type="protein sequence ID" value="TSE11157.1"/>
    <property type="molecule type" value="Genomic_DNA"/>
</dbReference>
<dbReference type="Pfam" id="PF12771">
    <property type="entry name" value="SusD-like_2"/>
    <property type="match status" value="1"/>
</dbReference>
<protein>
    <submittedName>
        <fullName evidence="1">SusD/RagB family nutrient-binding outer membrane lipoprotein</fullName>
    </submittedName>
</protein>
<reference evidence="1 2" key="1">
    <citation type="submission" date="2019-07" db="EMBL/GenBank/DDBJ databases">
        <title>The draft genome sequence of Aquimarina algiphila M91.</title>
        <authorList>
            <person name="Meng X."/>
        </authorList>
    </citation>
    <scope>NUCLEOTIDE SEQUENCE [LARGE SCALE GENOMIC DNA]</scope>
    <source>
        <strain evidence="1 2">M91</strain>
    </source>
</reference>
<proteinExistence type="predicted"/>